<dbReference type="Pfam" id="PF14054">
    <property type="entry name" value="DUF4249"/>
    <property type="match status" value="1"/>
</dbReference>
<organism evidence="1 2">
    <name type="scientific">Chitinophaga horti</name>
    <dbReference type="NCBI Taxonomy" id="2920382"/>
    <lineage>
        <taxon>Bacteria</taxon>
        <taxon>Pseudomonadati</taxon>
        <taxon>Bacteroidota</taxon>
        <taxon>Chitinophagia</taxon>
        <taxon>Chitinophagales</taxon>
        <taxon>Chitinophagaceae</taxon>
        <taxon>Chitinophaga</taxon>
    </lineage>
</organism>
<dbReference type="PROSITE" id="PS51257">
    <property type="entry name" value="PROKAR_LIPOPROTEIN"/>
    <property type="match status" value="1"/>
</dbReference>
<evidence type="ECO:0000313" key="1">
    <source>
        <dbReference type="EMBL" id="UYQ95045.1"/>
    </source>
</evidence>
<dbReference type="InterPro" id="IPR025345">
    <property type="entry name" value="DUF4249"/>
</dbReference>
<dbReference type="EMBL" id="CP107006">
    <property type="protein sequence ID" value="UYQ95045.1"/>
    <property type="molecule type" value="Genomic_DNA"/>
</dbReference>
<dbReference type="RefSeq" id="WP_264282848.1">
    <property type="nucleotide sequence ID" value="NZ_CP107006.1"/>
</dbReference>
<dbReference type="Proteomes" id="UP001162741">
    <property type="component" value="Chromosome"/>
</dbReference>
<sequence>MGNRLKHIVLFVFALALGYGCKDPYTPDITTRNLNYLVVEGQIINGQKETRIKLSRTAMMADSAYVRDENNAIVRIESDNNQTVETVKVGDGLYSAGILNLDVNQKYRVYIQTLDGKEYTSAFVSIYNNPPIDSVNWRWDASEGVKVFVNTHDPNNNTRYYRWEYEETWQHDVYFESSLKYLPQPPRLIDRPLNEALPLRCWQYENSSSIILHSTQRLANDVVKDKQVALVPNGSWKLGVKYTILVRQFAMDKQALDYWQMMKRNTESLGSIFDPQPSESRGNITCVTNPSEPVIGWISAGSVQEERIWIRRSEVPGWRYALTCEEYDISPNPDSLQFFFEGGMLTPISQDPLTGRVKAVAPYCADCSVRANPVRPSYWQ</sequence>
<protein>
    <submittedName>
        <fullName evidence="1">DUF4249 domain-containing protein</fullName>
    </submittedName>
</protein>
<evidence type="ECO:0000313" key="2">
    <source>
        <dbReference type="Proteomes" id="UP001162741"/>
    </source>
</evidence>
<gene>
    <name evidence="1" type="ORF">MKQ68_08050</name>
</gene>
<proteinExistence type="predicted"/>
<name>A0ABY6J5T3_9BACT</name>
<reference evidence="1" key="1">
    <citation type="submission" date="2022-10" db="EMBL/GenBank/DDBJ databases">
        <title>Chitinophaga sp. nov., isolated from soil.</title>
        <authorList>
            <person name="Jeon C.O."/>
        </authorList>
    </citation>
    <scope>NUCLEOTIDE SEQUENCE</scope>
    <source>
        <strain evidence="1">R8</strain>
    </source>
</reference>
<accession>A0ABY6J5T3</accession>
<keyword evidence="2" id="KW-1185">Reference proteome</keyword>